<sequence>MDQSGLVANRLISIARSTAINIDWKWTNRHSPKRDHSPFRLHEPIGIGETWANHHRPSCHHVSVGIYTGIYGSLTSPFYPFEQAIAMMHKRGLFTARLLRRNEADPHAESNSPWNAETTVAVI</sequence>
<evidence type="ECO:0000313" key="1">
    <source>
        <dbReference type="EMBL" id="KFD58443.1"/>
    </source>
</evidence>
<protein>
    <submittedName>
        <fullName evidence="1">Uncharacterized protein</fullName>
    </submittedName>
</protein>
<evidence type="ECO:0000313" key="2">
    <source>
        <dbReference type="Proteomes" id="UP000030764"/>
    </source>
</evidence>
<reference evidence="1 2" key="1">
    <citation type="journal article" date="2014" name="Nat. Genet.">
        <title>Genome and transcriptome of the porcine whipworm Trichuris suis.</title>
        <authorList>
            <person name="Jex A.R."/>
            <person name="Nejsum P."/>
            <person name="Schwarz E.M."/>
            <person name="Hu L."/>
            <person name="Young N.D."/>
            <person name="Hall R.S."/>
            <person name="Korhonen P.K."/>
            <person name="Liao S."/>
            <person name="Thamsborg S."/>
            <person name="Xia J."/>
            <person name="Xu P."/>
            <person name="Wang S."/>
            <person name="Scheerlinck J.P."/>
            <person name="Hofmann A."/>
            <person name="Sternberg P.W."/>
            <person name="Wang J."/>
            <person name="Gasser R.B."/>
        </authorList>
    </citation>
    <scope>NUCLEOTIDE SEQUENCE [LARGE SCALE GENOMIC DNA]</scope>
    <source>
        <strain evidence="1">DCEP-RM93M</strain>
    </source>
</reference>
<dbReference type="Proteomes" id="UP000030764">
    <property type="component" value="Unassembled WGS sequence"/>
</dbReference>
<gene>
    <name evidence="1" type="ORF">M513_00669</name>
</gene>
<name>A0A085MMJ7_9BILA</name>
<dbReference type="EMBL" id="KL363184">
    <property type="protein sequence ID" value="KFD58443.1"/>
    <property type="molecule type" value="Genomic_DNA"/>
</dbReference>
<dbReference type="AlphaFoldDB" id="A0A085MMJ7"/>
<organism evidence="1 2">
    <name type="scientific">Trichuris suis</name>
    <name type="common">pig whipworm</name>
    <dbReference type="NCBI Taxonomy" id="68888"/>
    <lineage>
        <taxon>Eukaryota</taxon>
        <taxon>Metazoa</taxon>
        <taxon>Ecdysozoa</taxon>
        <taxon>Nematoda</taxon>
        <taxon>Enoplea</taxon>
        <taxon>Dorylaimia</taxon>
        <taxon>Trichinellida</taxon>
        <taxon>Trichuridae</taxon>
        <taxon>Trichuris</taxon>
    </lineage>
</organism>
<proteinExistence type="predicted"/>
<keyword evidence="2" id="KW-1185">Reference proteome</keyword>
<accession>A0A085MMJ7</accession>